<name>A0A7C4NPG5_9CREN</name>
<protein>
    <submittedName>
        <fullName evidence="2">Uncharacterized protein</fullName>
    </submittedName>
</protein>
<organism evidence="2">
    <name type="scientific">Ignisphaera aggregans</name>
    <dbReference type="NCBI Taxonomy" id="334771"/>
    <lineage>
        <taxon>Archaea</taxon>
        <taxon>Thermoproteota</taxon>
        <taxon>Thermoprotei</taxon>
        <taxon>Desulfurococcales</taxon>
        <taxon>Desulfurococcaceae</taxon>
        <taxon>Ignisphaera</taxon>
    </lineage>
</organism>
<dbReference type="EMBL" id="DTCK01000028">
    <property type="protein sequence ID" value="HGQ35903.1"/>
    <property type="molecule type" value="Genomic_DNA"/>
</dbReference>
<dbReference type="AlphaFoldDB" id="A0A7C4NPG5"/>
<dbReference type="EMBL" id="DTBD01000051">
    <property type="protein sequence ID" value="HGQ64771.1"/>
    <property type="molecule type" value="Genomic_DNA"/>
</dbReference>
<accession>A0A7C4NPG5</accession>
<comment type="caution">
    <text evidence="2">The sequence shown here is derived from an EMBL/GenBank/DDBJ whole genome shotgun (WGS) entry which is preliminary data.</text>
</comment>
<evidence type="ECO:0000313" key="1">
    <source>
        <dbReference type="EMBL" id="HGQ35903.1"/>
    </source>
</evidence>
<evidence type="ECO:0000313" key="2">
    <source>
        <dbReference type="EMBL" id="HGQ64771.1"/>
    </source>
</evidence>
<sequence length="230" mass="25167">MKIPRTTLIYVLIVLLLSLSLVTVKSSTWIYTKTLSDNTNDNSGYPGYTDLIRVDYGYNETHFNVNITVNEAISLGEGITIYIGVLIDTDINGDTGYKYPPPNGGYIGADKLIEVSITNPNTISYVSVYNYTGDGSTWSWTLANIPADSVYCELNENSLKVIASRGVIGYEIGEIRILPIITYCQQGICTTVDYLDVGVETILPIPEPAIMVALATTSIAILMSIKVKNK</sequence>
<reference evidence="2" key="1">
    <citation type="journal article" date="2020" name="mSystems">
        <title>Genome- and Community-Level Interaction Insights into Carbon Utilization and Element Cycling Functions of Hydrothermarchaeota in Hydrothermal Sediment.</title>
        <authorList>
            <person name="Zhou Z."/>
            <person name="Liu Y."/>
            <person name="Xu W."/>
            <person name="Pan J."/>
            <person name="Luo Z.H."/>
            <person name="Li M."/>
        </authorList>
    </citation>
    <scope>NUCLEOTIDE SEQUENCE [LARGE SCALE GENOMIC DNA]</scope>
    <source>
        <strain evidence="2">SpSt-637</strain>
        <strain evidence="1">SpSt-667</strain>
    </source>
</reference>
<gene>
    <name evidence="2" type="ORF">ENU08_05950</name>
    <name evidence="1" type="ORF">ENU41_04420</name>
</gene>
<proteinExistence type="predicted"/>